<dbReference type="Gene3D" id="3.60.15.10">
    <property type="entry name" value="Ribonuclease Z/Hydroxyacylglutathione hydrolase-like"/>
    <property type="match status" value="1"/>
</dbReference>
<sequence>MSPNYLKRHGYDPQIKEHILFVKGAEQYQVGECAIMTLPSTDCGVAFVVCCEGKRIYHGGDLNWWTWPDDSTKEREEMALKYKTYLKPVEGVLFDVAFVPFDFRIGEASTWGMRYFLEIASARHLFPMHFWRRYEVLKDMKRTYDFYWSNAVVHEITKENESFVL</sequence>
<dbReference type="AlphaFoldDB" id="A0A1G6CTT8"/>
<protein>
    <recommendedName>
        <fullName evidence="3">Beta-lactamase superfamily domain-containing protein</fullName>
    </recommendedName>
</protein>
<dbReference type="EMBL" id="FMXR01000029">
    <property type="protein sequence ID" value="SDB36290.1"/>
    <property type="molecule type" value="Genomic_DNA"/>
</dbReference>
<dbReference type="STRING" id="1732.SAMN02910417_02672"/>
<dbReference type="InterPro" id="IPR036866">
    <property type="entry name" value="RibonucZ/Hydroxyglut_hydro"/>
</dbReference>
<evidence type="ECO:0000313" key="1">
    <source>
        <dbReference type="EMBL" id="SDB36290.1"/>
    </source>
</evidence>
<gene>
    <name evidence="1" type="ORF">SAMN02910417_02672</name>
</gene>
<organism evidence="1 2">
    <name type="scientific">Eubacterium oxidoreducens</name>
    <dbReference type="NCBI Taxonomy" id="1732"/>
    <lineage>
        <taxon>Bacteria</taxon>
        <taxon>Bacillati</taxon>
        <taxon>Bacillota</taxon>
        <taxon>Clostridia</taxon>
        <taxon>Eubacteriales</taxon>
        <taxon>Eubacteriaceae</taxon>
        <taxon>Eubacterium</taxon>
    </lineage>
</organism>
<dbReference type="SUPFAM" id="SSF56281">
    <property type="entry name" value="Metallo-hydrolase/oxidoreductase"/>
    <property type="match status" value="1"/>
</dbReference>
<reference evidence="1 2" key="1">
    <citation type="submission" date="2016-10" db="EMBL/GenBank/DDBJ databases">
        <authorList>
            <person name="de Groot N.N."/>
        </authorList>
    </citation>
    <scope>NUCLEOTIDE SEQUENCE [LARGE SCALE GENOMIC DNA]</scope>
    <source>
        <strain evidence="1 2">DSM 3217</strain>
    </source>
</reference>
<dbReference type="RefSeq" id="WP_090174835.1">
    <property type="nucleotide sequence ID" value="NZ_FMXR01000029.1"/>
</dbReference>
<proteinExistence type="predicted"/>
<dbReference type="Proteomes" id="UP000199228">
    <property type="component" value="Unassembled WGS sequence"/>
</dbReference>
<name>A0A1G6CTT8_EUBOX</name>
<keyword evidence="2" id="KW-1185">Reference proteome</keyword>
<evidence type="ECO:0000313" key="2">
    <source>
        <dbReference type="Proteomes" id="UP000199228"/>
    </source>
</evidence>
<evidence type="ECO:0008006" key="3">
    <source>
        <dbReference type="Google" id="ProtNLM"/>
    </source>
</evidence>
<accession>A0A1G6CTT8</accession>